<protein>
    <submittedName>
        <fullName evidence="1">Uncharacterized protein</fullName>
    </submittedName>
</protein>
<dbReference type="NCBIfam" id="NF047539">
    <property type="entry name" value="XAC2610_fam"/>
    <property type="match status" value="1"/>
</dbReference>
<accession>A0A2T3HMJ3</accession>
<evidence type="ECO:0000313" key="1">
    <source>
        <dbReference type="EMBL" id="PST83660.1"/>
    </source>
</evidence>
<dbReference type="RefSeq" id="WP_107215923.1">
    <property type="nucleotide sequence ID" value="NZ_KZ686269.1"/>
</dbReference>
<evidence type="ECO:0000313" key="2">
    <source>
        <dbReference type="Proteomes" id="UP000240912"/>
    </source>
</evidence>
<gene>
    <name evidence="1" type="ORF">C7T94_14090</name>
</gene>
<name>A0A2T3HMJ3_9SPHI</name>
<organism evidence="1 2">
    <name type="scientific">Pedobacter yulinensis</name>
    <dbReference type="NCBI Taxonomy" id="2126353"/>
    <lineage>
        <taxon>Bacteria</taxon>
        <taxon>Pseudomonadati</taxon>
        <taxon>Bacteroidota</taxon>
        <taxon>Sphingobacteriia</taxon>
        <taxon>Sphingobacteriales</taxon>
        <taxon>Sphingobacteriaceae</taxon>
        <taxon>Pedobacter</taxon>
    </lineage>
</organism>
<dbReference type="Proteomes" id="UP000240912">
    <property type="component" value="Unassembled WGS sequence"/>
</dbReference>
<dbReference type="OrthoDB" id="8431028at2"/>
<proteinExistence type="predicted"/>
<keyword evidence="2" id="KW-1185">Reference proteome</keyword>
<comment type="caution">
    <text evidence="1">The sequence shown here is derived from an EMBL/GenBank/DDBJ whole genome shotgun (WGS) entry which is preliminary data.</text>
</comment>
<dbReference type="EMBL" id="PYLS01000005">
    <property type="protein sequence ID" value="PST83660.1"/>
    <property type="molecule type" value="Genomic_DNA"/>
</dbReference>
<sequence>MTNTHKQREGFHYEWNEFLNGKITGIYGITEQAGKVTEAWYLRHKDRRRFNFTAVAAASFDEMQKYLLHGVLISFAWNSADSQFMLSYPDGKVSTPSFLSLDAPDVARSAYIKDYNFDGYDDLAFSLPDAGMGVYQTFNIWLYDPAAKRFKSLQESQDVRAKCSCLCNVTLNVKQKLLYSACRGGARWWQDVYHIDKRNRLVWLRSSEK</sequence>
<reference evidence="1 2" key="1">
    <citation type="submission" date="2018-03" db="EMBL/GenBank/DDBJ databases">
        <authorList>
            <person name="Keele B.F."/>
        </authorList>
    </citation>
    <scope>NUCLEOTIDE SEQUENCE [LARGE SCALE GENOMIC DNA]</scope>
    <source>
        <strain evidence="1 2">YL28-9</strain>
    </source>
</reference>
<dbReference type="InterPro" id="IPR058087">
    <property type="entry name" value="XAC2610_dom"/>
</dbReference>
<dbReference type="AlphaFoldDB" id="A0A2T3HMJ3"/>